<organism evidence="2 3">
    <name type="scientific">Cuscuta campestris</name>
    <dbReference type="NCBI Taxonomy" id="132261"/>
    <lineage>
        <taxon>Eukaryota</taxon>
        <taxon>Viridiplantae</taxon>
        <taxon>Streptophyta</taxon>
        <taxon>Embryophyta</taxon>
        <taxon>Tracheophyta</taxon>
        <taxon>Spermatophyta</taxon>
        <taxon>Magnoliopsida</taxon>
        <taxon>eudicotyledons</taxon>
        <taxon>Gunneridae</taxon>
        <taxon>Pentapetalae</taxon>
        <taxon>asterids</taxon>
        <taxon>lamiids</taxon>
        <taxon>Solanales</taxon>
        <taxon>Convolvulaceae</taxon>
        <taxon>Cuscuteae</taxon>
        <taxon>Cuscuta</taxon>
        <taxon>Cuscuta subgen. Grammica</taxon>
        <taxon>Cuscuta sect. Cleistogrammica</taxon>
    </lineage>
</organism>
<dbReference type="Pfam" id="PF00078">
    <property type="entry name" value="RVT_1"/>
    <property type="match status" value="1"/>
</dbReference>
<evidence type="ECO:0000313" key="3">
    <source>
        <dbReference type="Proteomes" id="UP000595140"/>
    </source>
</evidence>
<sequence length="835" mass="94270">MGNFSSIPWQSGGFYKGAPSVIFSAEEECKLAGNFQFTVVGRGSKHISIREAEDCLIKGGYKEFKLQLLSPKEIIFIFKHEEDYLRWFHRRRWTIKGNLINLTKWTPEHSSSKDCPIIPLWVEVSKLPLHLHDHNVLYSIASSLGKPLELDSNSVIGVFPDRTRFCVEMDVSISKAPKIHVRLGAKDLWLPCSYENHTPYCSSCSRFGHAPKDCRIKGPENLTVAAPSKVVEDSPFPDLSYLKVDNFIGCMDIVPFVPLSHNHFDDEKPLVTLPGRKDDCWIHPNMVCGLEGHEKDAQEGAETPIYCHSEGEEGAKPFINEPKGSLFTLSGVRSQGRTWHKLDRVLLNLDTMASFEDLALTHLPRANSDHKPLLLFCLDTPPYGAKPFKFLNAWTQHDSFLATIQASWSSTPTIGGMRGLVLKLKTLKLALKDWNSSHFGNIFLKLKEAEEIASKAQETYELDPSDLNCEGAQLANAQLVQAVNREVSYWKQKENVKWLEKGDTNSKVFQAFVRGKRQRLNINHIISSEGRGLSFQDYIKQEYISHFQKAFKSTPCGNMEPILSTIHAVITQEDNAFLTSIPCMEEEFFLGLPITKGYGSTFISLIPKKENPKTFDDFRPISLSTFMSKINTKLLANRLKTLLPKIISEEQAAFQKGKSCDDHILLAKEAIHHLDKKTFGGNVIIKVDMAKAFDRMEWSYIEHILKGFGFSDGAINILMANLKNTFLSILLNGAPTGFFKMERGVKQGDPLSPLLFIIGGEGLCRMINKHMSSHFINRFNVGSIQMVSQLIYADDLIIFSKGDIRNLLKIKAILREYFTASGQDMNNNKSRFYTS</sequence>
<dbReference type="InterPro" id="IPR043502">
    <property type="entry name" value="DNA/RNA_pol_sf"/>
</dbReference>
<evidence type="ECO:0000313" key="2">
    <source>
        <dbReference type="EMBL" id="VFQ92434.1"/>
    </source>
</evidence>
<protein>
    <recommendedName>
        <fullName evidence="1">Reverse transcriptase domain-containing protein</fullName>
    </recommendedName>
</protein>
<gene>
    <name evidence="2" type="ORF">CCAM_LOCUS34210</name>
</gene>
<evidence type="ECO:0000259" key="1">
    <source>
        <dbReference type="PROSITE" id="PS50878"/>
    </source>
</evidence>
<dbReference type="PANTHER" id="PTHR46890">
    <property type="entry name" value="NON-LTR RETROLELEMENT REVERSE TRANSCRIPTASE-LIKE PROTEIN-RELATED"/>
    <property type="match status" value="1"/>
</dbReference>
<reference evidence="2 3" key="1">
    <citation type="submission" date="2018-04" db="EMBL/GenBank/DDBJ databases">
        <authorList>
            <person name="Vogel A."/>
        </authorList>
    </citation>
    <scope>NUCLEOTIDE SEQUENCE [LARGE SCALE GENOMIC DNA]</scope>
</reference>
<proteinExistence type="predicted"/>
<dbReference type="EMBL" id="OOIL02004558">
    <property type="protein sequence ID" value="VFQ92434.1"/>
    <property type="molecule type" value="Genomic_DNA"/>
</dbReference>
<dbReference type="CDD" id="cd01650">
    <property type="entry name" value="RT_nLTR_like"/>
    <property type="match status" value="1"/>
</dbReference>
<dbReference type="AlphaFoldDB" id="A0A484MXA4"/>
<dbReference type="PANTHER" id="PTHR46890:SF48">
    <property type="entry name" value="RNA-DIRECTED DNA POLYMERASE"/>
    <property type="match status" value="1"/>
</dbReference>
<keyword evidence="3" id="KW-1185">Reference proteome</keyword>
<dbReference type="Proteomes" id="UP000595140">
    <property type="component" value="Unassembled WGS sequence"/>
</dbReference>
<dbReference type="InterPro" id="IPR000477">
    <property type="entry name" value="RT_dom"/>
</dbReference>
<feature type="domain" description="Reverse transcriptase" evidence="1">
    <location>
        <begin position="587"/>
        <end position="835"/>
    </location>
</feature>
<dbReference type="OrthoDB" id="1937198at2759"/>
<dbReference type="PROSITE" id="PS50878">
    <property type="entry name" value="RT_POL"/>
    <property type="match status" value="1"/>
</dbReference>
<accession>A0A484MXA4</accession>
<name>A0A484MXA4_9ASTE</name>
<dbReference type="SUPFAM" id="SSF56672">
    <property type="entry name" value="DNA/RNA polymerases"/>
    <property type="match status" value="1"/>
</dbReference>
<dbReference type="InterPro" id="IPR052343">
    <property type="entry name" value="Retrotransposon-Effector_Assoc"/>
</dbReference>